<evidence type="ECO:0000313" key="1">
    <source>
        <dbReference type="EMBL" id="KAJ8686130.1"/>
    </source>
</evidence>
<evidence type="ECO:0000313" key="2">
    <source>
        <dbReference type="Proteomes" id="UP001239111"/>
    </source>
</evidence>
<organism evidence="1 2">
    <name type="scientific">Eretmocerus hayati</name>
    <dbReference type="NCBI Taxonomy" id="131215"/>
    <lineage>
        <taxon>Eukaryota</taxon>
        <taxon>Metazoa</taxon>
        <taxon>Ecdysozoa</taxon>
        <taxon>Arthropoda</taxon>
        <taxon>Hexapoda</taxon>
        <taxon>Insecta</taxon>
        <taxon>Pterygota</taxon>
        <taxon>Neoptera</taxon>
        <taxon>Endopterygota</taxon>
        <taxon>Hymenoptera</taxon>
        <taxon>Apocrita</taxon>
        <taxon>Proctotrupomorpha</taxon>
        <taxon>Chalcidoidea</taxon>
        <taxon>Aphelinidae</taxon>
        <taxon>Aphelininae</taxon>
        <taxon>Eretmocerus</taxon>
    </lineage>
</organism>
<accession>A0ACC2PWF0</accession>
<name>A0ACC2PWF0_9HYME</name>
<dbReference type="EMBL" id="CM056741">
    <property type="protein sequence ID" value="KAJ8686130.1"/>
    <property type="molecule type" value="Genomic_DNA"/>
</dbReference>
<sequence>MPPSTRKSNAIQKSHEAERREELFDKRKRSKKAIDLLCDSTRRLSIQRPRESEQARQKRLEKNRTRASKRHLRIKNDPVACAIALEKDRQRKRLDKQAGKWKSIKELSERDQRARRKYQKNTKRAERARRKANVNEGNSANLVDASTSNTETDGHSDPGAAKPTASAGRSRAFKNAAQARRPSNKSLQKKVQALQKQNQRSKVKAGGKSDPLKAKIRKYLQSKDTKAKDIEEKLISAEILRRQIRVTYWSEKDERVQKLLRSPIAGHYRIKQQEAISQIHNRKDPLELFKTRRQLKKQSDLMRQRVREFYSANSAVDPSKRGFIKINGEKIQKQYLQESLSKKGVISENSAHQVAKSLICETRSTDCYSRECKECQDKEITLNTEKSQELVSFNKWKTVTETRTSVKSKKEITVTVPRKETLTCTVEELICHFLSERKEFMKHEMRVYHQEKTSRARNESLGNNVCSVVTDFSQNYLSKYNQEWHRVHFGAGREQYSIFTGVLYTESFKQGFVSASASTRHDASAILAHLFEILDYYLDKFPLITDLDMKSDGPSSQYKNKTFFFLLTQLLPLRYKQIKRLTYNYSESGHGKGPADGIGATVKRAADDYVRHGGDIPTFQKFYEVIKKQASNVHVSSIKEEDIESIDSFVPSEVKSFNGTRQVYQFTWNRDTPTIVQFNTLSCFECAPGQKCNHFHKGVLDYKEIPQATTFNANSIMGKRKSHEVDVDETRDCLSTEEYEIHRVEKRSKMQSKNKMITSSSRKSSRCVKKKKDEIYAYD</sequence>
<dbReference type="Proteomes" id="UP001239111">
    <property type="component" value="Chromosome 1"/>
</dbReference>
<gene>
    <name evidence="1" type="ORF">QAD02_021924</name>
</gene>
<protein>
    <submittedName>
        <fullName evidence="1">Uncharacterized protein</fullName>
    </submittedName>
</protein>
<reference evidence="1" key="1">
    <citation type="submission" date="2023-04" db="EMBL/GenBank/DDBJ databases">
        <title>A chromosome-level genome assembly of the parasitoid wasp Eretmocerus hayati.</title>
        <authorList>
            <person name="Zhong Y."/>
            <person name="Liu S."/>
            <person name="Liu Y."/>
        </authorList>
    </citation>
    <scope>NUCLEOTIDE SEQUENCE</scope>
    <source>
        <strain evidence="1">ZJU_SS_LIU_2023</strain>
    </source>
</reference>
<keyword evidence="2" id="KW-1185">Reference proteome</keyword>
<proteinExistence type="predicted"/>
<comment type="caution">
    <text evidence="1">The sequence shown here is derived from an EMBL/GenBank/DDBJ whole genome shotgun (WGS) entry which is preliminary data.</text>
</comment>